<evidence type="ECO:0000256" key="6">
    <source>
        <dbReference type="ARBA" id="ARBA00022475"/>
    </source>
</evidence>
<dbReference type="PANTHER" id="PTHR46514:SF7">
    <property type="entry name" value="BRIDGING INTEGRATOR 1B"/>
    <property type="match status" value="1"/>
</dbReference>
<evidence type="ECO:0000256" key="17">
    <source>
        <dbReference type="ARBA" id="ARBA00069394"/>
    </source>
</evidence>
<dbReference type="PRINTS" id="PR00452">
    <property type="entry name" value="SH3DOMAIN"/>
</dbReference>
<keyword evidence="14" id="KW-0472">Membrane</keyword>
<evidence type="ECO:0000256" key="11">
    <source>
        <dbReference type="ARBA" id="ARBA00022782"/>
    </source>
</evidence>
<keyword evidence="6" id="KW-1003">Cell membrane</keyword>
<organism evidence="25 26">
    <name type="scientific">Carassius auratus</name>
    <name type="common">Goldfish</name>
    <dbReference type="NCBI Taxonomy" id="7957"/>
    <lineage>
        <taxon>Eukaryota</taxon>
        <taxon>Metazoa</taxon>
        <taxon>Chordata</taxon>
        <taxon>Craniata</taxon>
        <taxon>Vertebrata</taxon>
        <taxon>Euteleostomi</taxon>
        <taxon>Actinopterygii</taxon>
        <taxon>Neopterygii</taxon>
        <taxon>Teleostei</taxon>
        <taxon>Ostariophysi</taxon>
        <taxon>Cypriniformes</taxon>
        <taxon>Cyprinidae</taxon>
        <taxon>Cyprininae</taxon>
        <taxon>Carassius</taxon>
    </lineage>
</organism>
<evidence type="ECO:0000256" key="18">
    <source>
        <dbReference type="ARBA" id="ARBA00077838"/>
    </source>
</evidence>
<evidence type="ECO:0000256" key="10">
    <source>
        <dbReference type="ARBA" id="ARBA00022753"/>
    </source>
</evidence>
<dbReference type="Gene3D" id="2.30.30.40">
    <property type="entry name" value="SH3 Domains"/>
    <property type="match status" value="1"/>
</dbReference>
<dbReference type="GO" id="GO:0051649">
    <property type="term" value="P:establishment of localization in cell"/>
    <property type="evidence" value="ECO:0007669"/>
    <property type="project" value="UniProtKB-ARBA"/>
</dbReference>
<evidence type="ECO:0000313" key="25">
    <source>
        <dbReference type="Proteomes" id="UP000515129"/>
    </source>
</evidence>
<evidence type="ECO:0000256" key="15">
    <source>
        <dbReference type="ARBA" id="ARBA00023242"/>
    </source>
</evidence>
<dbReference type="GO" id="GO:0030424">
    <property type="term" value="C:axon"/>
    <property type="evidence" value="ECO:0007669"/>
    <property type="project" value="UniProtKB-ARBA"/>
</dbReference>
<keyword evidence="8" id="KW-0597">Phosphoprotein</keyword>
<evidence type="ECO:0000256" key="2">
    <source>
        <dbReference type="ARBA" id="ARBA00004177"/>
    </source>
</evidence>
<evidence type="ECO:0000256" key="16">
    <source>
        <dbReference type="ARBA" id="ARBA00024012"/>
    </source>
</evidence>
<dbReference type="FunFam" id="2.30.30.40:FF:000029">
    <property type="entry name" value="myc box-dependent-interacting protein 1 isoform X2"/>
    <property type="match status" value="1"/>
</dbReference>
<dbReference type="PANTHER" id="PTHR46514">
    <property type="entry name" value="AMPHIPHYSIN"/>
    <property type="match status" value="1"/>
</dbReference>
<evidence type="ECO:0000256" key="3">
    <source>
        <dbReference type="ARBA" id="ARBA00004496"/>
    </source>
</evidence>
<feature type="domain" description="BAR" evidence="24">
    <location>
        <begin position="28"/>
        <end position="275"/>
    </location>
</feature>
<keyword evidence="4 21" id="KW-0728">SH3 domain</keyword>
<dbReference type="FunFam" id="1.20.1270.60:FF:000013">
    <property type="entry name" value="Amphiphysin isoform 2"/>
    <property type="match status" value="1"/>
</dbReference>
<evidence type="ECO:0000256" key="13">
    <source>
        <dbReference type="ARBA" id="ARBA00023054"/>
    </source>
</evidence>
<dbReference type="InterPro" id="IPR036028">
    <property type="entry name" value="SH3-like_dom_sf"/>
</dbReference>
<dbReference type="AlphaFoldDB" id="A0A6P6KGF6"/>
<dbReference type="PRINTS" id="PR01251">
    <property type="entry name" value="AMPHIPHYSIN"/>
</dbReference>
<dbReference type="Pfam" id="PF14604">
    <property type="entry name" value="SH3_9"/>
    <property type="match status" value="1"/>
</dbReference>
<dbReference type="SUPFAM" id="SSF103657">
    <property type="entry name" value="BAR/IMD domain-like"/>
    <property type="match status" value="1"/>
</dbReference>
<keyword evidence="12" id="KW-0007">Acetylation</keyword>
<keyword evidence="13" id="KW-0175">Coiled coil</keyword>
<feature type="compositionally biased region" description="Polar residues" evidence="22">
    <location>
        <begin position="318"/>
        <end position="329"/>
    </location>
</feature>
<evidence type="ECO:0000256" key="21">
    <source>
        <dbReference type="PROSITE-ProRule" id="PRU00192"/>
    </source>
</evidence>
<dbReference type="GO" id="GO:0048156">
    <property type="term" value="F:tau protein binding"/>
    <property type="evidence" value="ECO:0007669"/>
    <property type="project" value="TreeGrafter"/>
</dbReference>
<dbReference type="GO" id="GO:0030315">
    <property type="term" value="C:T-tubule"/>
    <property type="evidence" value="ECO:0007669"/>
    <property type="project" value="UniProtKB-SubCell"/>
</dbReference>
<dbReference type="GO" id="GO:0005634">
    <property type="term" value="C:nucleus"/>
    <property type="evidence" value="ECO:0007669"/>
    <property type="project" value="UniProtKB-SubCell"/>
</dbReference>
<keyword evidence="15" id="KW-0539">Nucleus</keyword>
<evidence type="ECO:0000256" key="5">
    <source>
        <dbReference type="ARBA" id="ARBA00022473"/>
    </source>
</evidence>
<evidence type="ECO:0000256" key="12">
    <source>
        <dbReference type="ARBA" id="ARBA00022990"/>
    </source>
</evidence>
<dbReference type="PROSITE" id="PS50002">
    <property type="entry name" value="SH3"/>
    <property type="match status" value="1"/>
</dbReference>
<comment type="subcellular location">
    <subcellularLocation>
        <location evidence="16">Cell membrane</location>
        <location evidence="16">Sarcolemma</location>
        <location evidence="16">T-tubule</location>
    </subcellularLocation>
    <subcellularLocation>
        <location evidence="3">Cytoplasm</location>
    </subcellularLocation>
    <subcellularLocation>
        <location evidence="2">Endosome</location>
    </subcellularLocation>
    <subcellularLocation>
        <location evidence="1">Nucleus</location>
    </subcellularLocation>
</comment>
<dbReference type="GO" id="GO:0030154">
    <property type="term" value="P:cell differentiation"/>
    <property type="evidence" value="ECO:0007669"/>
    <property type="project" value="UniProtKB-KW"/>
</dbReference>
<dbReference type="GO" id="GO:0008021">
    <property type="term" value="C:synaptic vesicle"/>
    <property type="evidence" value="ECO:0007669"/>
    <property type="project" value="TreeGrafter"/>
</dbReference>
<keyword evidence="10" id="KW-0967">Endosome</keyword>
<evidence type="ECO:0000256" key="1">
    <source>
        <dbReference type="ARBA" id="ARBA00004123"/>
    </source>
</evidence>
<dbReference type="InterPro" id="IPR027267">
    <property type="entry name" value="AH/BAR_dom_sf"/>
</dbReference>
<evidence type="ECO:0000256" key="9">
    <source>
        <dbReference type="ARBA" id="ARBA00022583"/>
    </source>
</evidence>
<protein>
    <recommendedName>
        <fullName evidence="17">Myc box-dependent-interacting protein 1</fullName>
    </recommendedName>
    <alternativeName>
        <fullName evidence="18">Amphiphysin II</fullName>
    </alternativeName>
    <alternativeName>
        <fullName evidence="20">Amphiphysin-like protein</fullName>
    </alternativeName>
    <alternativeName>
        <fullName evidence="19">Bridging integrator 1</fullName>
    </alternativeName>
</protein>
<dbReference type="GO" id="GO:0006897">
    <property type="term" value="P:endocytosis"/>
    <property type="evidence" value="ECO:0007669"/>
    <property type="project" value="UniProtKB-KW"/>
</dbReference>
<keyword evidence="7" id="KW-0963">Cytoplasm</keyword>
<evidence type="ECO:0000256" key="19">
    <source>
        <dbReference type="ARBA" id="ARBA00080400"/>
    </source>
</evidence>
<feature type="domain" description="SH3" evidence="23">
    <location>
        <begin position="372"/>
        <end position="443"/>
    </location>
</feature>
<dbReference type="SMART" id="SM00721">
    <property type="entry name" value="BAR"/>
    <property type="match status" value="1"/>
</dbReference>
<dbReference type="InterPro" id="IPR003005">
    <property type="entry name" value="Amphiphysin"/>
</dbReference>
<evidence type="ECO:0000256" key="14">
    <source>
        <dbReference type="ARBA" id="ARBA00023136"/>
    </source>
</evidence>
<keyword evidence="9" id="KW-0254">Endocytosis</keyword>
<evidence type="ECO:0000256" key="22">
    <source>
        <dbReference type="SAM" id="MobiDB-lite"/>
    </source>
</evidence>
<dbReference type="InterPro" id="IPR004148">
    <property type="entry name" value="BAR_dom"/>
</dbReference>
<dbReference type="Gene3D" id="1.20.1270.60">
    <property type="entry name" value="Arfaptin homology (AH) domain/BAR domain"/>
    <property type="match status" value="1"/>
</dbReference>
<evidence type="ECO:0000256" key="8">
    <source>
        <dbReference type="ARBA" id="ARBA00022553"/>
    </source>
</evidence>
<feature type="region of interest" description="Disordered" evidence="22">
    <location>
        <begin position="276"/>
        <end position="330"/>
    </location>
</feature>
<dbReference type="PROSITE" id="PS51021">
    <property type="entry name" value="BAR"/>
    <property type="match status" value="1"/>
</dbReference>
<keyword evidence="11" id="KW-0221">Differentiation</keyword>
<dbReference type="GO" id="GO:0005768">
    <property type="term" value="C:endosome"/>
    <property type="evidence" value="ECO:0007669"/>
    <property type="project" value="UniProtKB-SubCell"/>
</dbReference>
<gene>
    <name evidence="26" type="primary">LOC113050929</name>
</gene>
<dbReference type="InterPro" id="IPR001452">
    <property type="entry name" value="SH3_domain"/>
</dbReference>
<proteinExistence type="predicted"/>
<evidence type="ECO:0000256" key="20">
    <source>
        <dbReference type="ARBA" id="ARBA00082834"/>
    </source>
</evidence>
<reference evidence="26" key="1">
    <citation type="submission" date="2025-08" db="UniProtKB">
        <authorList>
            <consortium name="RefSeq"/>
        </authorList>
    </citation>
    <scope>IDENTIFICATION</scope>
    <source>
        <strain evidence="26">Wakin</strain>
        <tissue evidence="26">Muscle</tissue>
    </source>
</reference>
<dbReference type="GO" id="GO:0005543">
    <property type="term" value="F:phospholipid binding"/>
    <property type="evidence" value="ECO:0007669"/>
    <property type="project" value="TreeGrafter"/>
</dbReference>
<evidence type="ECO:0000313" key="26">
    <source>
        <dbReference type="RefSeq" id="XP_026070187.1"/>
    </source>
</evidence>
<evidence type="ECO:0000256" key="4">
    <source>
        <dbReference type="ARBA" id="ARBA00022443"/>
    </source>
</evidence>
<keyword evidence="5" id="KW-0217">Developmental protein</keyword>
<evidence type="ECO:0000259" key="24">
    <source>
        <dbReference type="PROSITE" id="PS51021"/>
    </source>
</evidence>
<accession>A0A6P6KGF6</accession>
<dbReference type="GeneID" id="113050929"/>
<dbReference type="SUPFAM" id="SSF50044">
    <property type="entry name" value="SH3-domain"/>
    <property type="match status" value="1"/>
</dbReference>
<keyword evidence="25" id="KW-1185">Reference proteome</keyword>
<dbReference type="RefSeq" id="XP_026070187.1">
    <property type="nucleotide sequence ID" value="XM_026214402.1"/>
</dbReference>
<dbReference type="Proteomes" id="UP000515129">
    <property type="component" value="Chromosome 31"/>
</dbReference>
<evidence type="ECO:0000256" key="7">
    <source>
        <dbReference type="ARBA" id="ARBA00022490"/>
    </source>
</evidence>
<dbReference type="Pfam" id="PF03114">
    <property type="entry name" value="BAR"/>
    <property type="match status" value="1"/>
</dbReference>
<sequence length="443" mass="49416">MAEVGKGVNAGKLASNVQKRITRAQEKVLQKLGKADETKDTAFEEEVAKFNKQLADGSKLQKDFKAYLAAVKTMHECSKRLQDCLAEMYDPEWFGKEEVDSIAEDTDLLWQDFHQNLVDNALISMDTYLAQFPDIKARIAKRERKLVDFDSARHHFASIQKGKKKDEAKIAKPLSLMEMAAPGWAQGIITAHQIAQTNLSRNQAEEDLGRAQKVFEEINYELQEELNTLWDSRVGLYVNTFQSVAGLEEKFHRDMGKLNQNLSDIMTKLDEQRLAKKGVTTASTGKSEEAANHNLSESGSDAPKSPAKSTESREKPPVSQSPRPASSQEVKQENIINLFEDAVVPDINISTQPQNETPTVTNGSSDAELPPSVLYKVKALHDYGATDSDELDLKAGDIVLVLPFANPDDQDDGWLMGVKESHWLQNKNLLAKGVFPENFTQKL</sequence>
<evidence type="ECO:0000259" key="23">
    <source>
        <dbReference type="PROSITE" id="PS50002"/>
    </source>
</evidence>
<dbReference type="SMART" id="SM00326">
    <property type="entry name" value="SH3"/>
    <property type="match status" value="1"/>
</dbReference>
<name>A0A6P6KGF6_CARAU</name>